<dbReference type="Pfam" id="PF09331">
    <property type="entry name" value="DUF1985"/>
    <property type="match status" value="1"/>
</dbReference>
<protein>
    <submittedName>
        <fullName evidence="7">(thale cress) hypothetical protein</fullName>
    </submittedName>
</protein>
<dbReference type="GO" id="GO:0006508">
    <property type="term" value="P:proteolysis"/>
    <property type="evidence" value="ECO:0007669"/>
    <property type="project" value="UniProtKB-KW"/>
</dbReference>
<keyword evidence="2" id="KW-0645">Protease</keyword>
<organism evidence="7 8">
    <name type="scientific">Arabidopsis thaliana</name>
    <name type="common">Mouse-ear cress</name>
    <dbReference type="NCBI Taxonomy" id="3702"/>
    <lineage>
        <taxon>Eukaryota</taxon>
        <taxon>Viridiplantae</taxon>
        <taxon>Streptophyta</taxon>
        <taxon>Embryophyta</taxon>
        <taxon>Tracheophyta</taxon>
        <taxon>Spermatophyta</taxon>
        <taxon>Magnoliopsida</taxon>
        <taxon>eudicotyledons</taxon>
        <taxon>Gunneridae</taxon>
        <taxon>Pentapetalae</taxon>
        <taxon>rosids</taxon>
        <taxon>malvids</taxon>
        <taxon>Brassicales</taxon>
        <taxon>Brassicaceae</taxon>
        <taxon>Camelineae</taxon>
        <taxon>Arabidopsis</taxon>
    </lineage>
</organism>
<dbReference type="AlphaFoldDB" id="A0A7G2EV80"/>
<evidence type="ECO:0000313" key="7">
    <source>
        <dbReference type="EMBL" id="CAD5327138.1"/>
    </source>
</evidence>
<feature type="region of interest" description="Disordered" evidence="4">
    <location>
        <begin position="407"/>
        <end position="463"/>
    </location>
</feature>
<dbReference type="Proteomes" id="UP000516314">
    <property type="component" value="Chromosome 4"/>
</dbReference>
<feature type="region of interest" description="Disordered" evidence="4">
    <location>
        <begin position="262"/>
        <end position="286"/>
    </location>
</feature>
<feature type="region of interest" description="Disordered" evidence="4">
    <location>
        <begin position="485"/>
        <end position="544"/>
    </location>
</feature>
<dbReference type="InterPro" id="IPR015410">
    <property type="entry name" value="DUF1985"/>
</dbReference>
<dbReference type="Pfam" id="PF02902">
    <property type="entry name" value="Peptidase_C48"/>
    <property type="match status" value="1"/>
</dbReference>
<feature type="domain" description="Ubiquitin-like protease family profile" evidence="5">
    <location>
        <begin position="619"/>
        <end position="683"/>
    </location>
</feature>
<reference evidence="7 8" key="1">
    <citation type="submission" date="2020-09" db="EMBL/GenBank/DDBJ databases">
        <authorList>
            <person name="Ashkenazy H."/>
        </authorList>
    </citation>
    <scope>NUCLEOTIDE SEQUENCE [LARGE SCALE GENOMIC DNA]</scope>
    <source>
        <strain evidence="8">cv. Cdm-0</strain>
    </source>
</reference>
<keyword evidence="3" id="KW-0378">Hydrolase</keyword>
<dbReference type="GO" id="GO:0008234">
    <property type="term" value="F:cysteine-type peptidase activity"/>
    <property type="evidence" value="ECO:0007669"/>
    <property type="project" value="InterPro"/>
</dbReference>
<sequence>MVTGPVPVKSNYMICINLFWASGKQQISDNVTFEFHGICQMGDDKLPKRLFPLGAEPEARKRINKYFTLWWIEIIKAALDEEHLQQLDGSQFRSILQMGTHQFSIMFLHYILSRQLVTDKKYEMWWLFAGKPICFCIDDFALVTGLNCSKAGFNKKDARTRGNMKAELAQDTTAIQEFPHALVLVTVTACPTIIYMSDSVISILDPTISVEKLVQYVLGRSLKINVHDARTIDQNGMEHPFKHNSLSGGVDACDVVQPSDDEFLADEGMNPSKSDGEEEMEADVPGGAVEERQEGATDLQHDVPIAGETQNSSSALIKEAPDEFEEVVSGQNRQKAQKGESNKCVAESCSTKEHRRFDQPGHTHVGSQPDEPEIGLAGGSDSVAGVCGIIGGLGVLDGIKTDTLKEVRGDDASQKGRKKKSSSDMDAQSTRPLKRVKEKDQVSSTKIGNTEELHANNPDVNAEEHLDDDCDVIAPNVLLGLSQETVADSSRLPPKGKKKTSPRKVTVLRSSNRIRDSPVMSNRRESRPTIPVQQRQTAVRGSTKVHVVRHGKWEKIPPNPPPSFIGPFDPFAVPSPERVKCFLKKMERRVSYALADGVVMENTEFLTIYEAQTLLDESPKWFDEVDVIYCRMQVERQHWVGLVINLKKWEVIVLACKREVLNDEHVAKYIEHIIIMLLYLIRKHGVNGRMLTQRLDPMTMSRPNLQFNVSSLSLVGIACVILLELHSVNAMDYCAKLDEEKMRGAAKQYAIKMFNALSPETHTA</sequence>
<evidence type="ECO:0000259" key="6">
    <source>
        <dbReference type="Pfam" id="PF09331"/>
    </source>
</evidence>
<dbReference type="InterPro" id="IPR003653">
    <property type="entry name" value="Peptidase_C48_C"/>
</dbReference>
<evidence type="ECO:0000313" key="8">
    <source>
        <dbReference type="Proteomes" id="UP000516314"/>
    </source>
</evidence>
<dbReference type="PANTHER" id="PTHR48449">
    <property type="entry name" value="DUF1985 DOMAIN-CONTAINING PROTEIN"/>
    <property type="match status" value="1"/>
</dbReference>
<name>A0A7G2EV80_ARATH</name>
<evidence type="ECO:0000256" key="1">
    <source>
        <dbReference type="ARBA" id="ARBA00005234"/>
    </source>
</evidence>
<evidence type="ECO:0000256" key="4">
    <source>
        <dbReference type="SAM" id="MobiDB-lite"/>
    </source>
</evidence>
<gene>
    <name evidence="7" type="ORF">AT9943_LOCUS14853</name>
</gene>
<dbReference type="InterPro" id="IPR038765">
    <property type="entry name" value="Papain-like_cys_pep_sf"/>
</dbReference>
<evidence type="ECO:0000256" key="3">
    <source>
        <dbReference type="ARBA" id="ARBA00022801"/>
    </source>
</evidence>
<feature type="compositionally biased region" description="Polar residues" evidence="4">
    <location>
        <begin position="531"/>
        <end position="540"/>
    </location>
</feature>
<proteinExistence type="inferred from homology"/>
<accession>A0A7G2EV80</accession>
<dbReference type="PANTHER" id="PTHR48449:SF1">
    <property type="entry name" value="DUF1985 DOMAIN-CONTAINING PROTEIN"/>
    <property type="match status" value="1"/>
</dbReference>
<dbReference type="SUPFAM" id="SSF54001">
    <property type="entry name" value="Cysteine proteinases"/>
    <property type="match status" value="1"/>
</dbReference>
<feature type="region of interest" description="Disordered" evidence="4">
    <location>
        <begin position="351"/>
        <end position="379"/>
    </location>
</feature>
<dbReference type="EMBL" id="LR881469">
    <property type="protein sequence ID" value="CAD5327138.1"/>
    <property type="molecule type" value="Genomic_DNA"/>
</dbReference>
<evidence type="ECO:0000256" key="2">
    <source>
        <dbReference type="ARBA" id="ARBA00022670"/>
    </source>
</evidence>
<feature type="compositionally biased region" description="Basic and acidic residues" evidence="4">
    <location>
        <begin position="351"/>
        <end position="361"/>
    </location>
</feature>
<feature type="domain" description="DUF1985" evidence="6">
    <location>
        <begin position="112"/>
        <end position="166"/>
    </location>
</feature>
<comment type="similarity">
    <text evidence="1">Belongs to the peptidase C48 family.</text>
</comment>
<evidence type="ECO:0000259" key="5">
    <source>
        <dbReference type="Pfam" id="PF02902"/>
    </source>
</evidence>